<dbReference type="Pfam" id="PF13517">
    <property type="entry name" value="FG-GAP_3"/>
    <property type="match status" value="2"/>
</dbReference>
<dbReference type="EMBL" id="BONJ01000020">
    <property type="protein sequence ID" value="GIG15446.1"/>
    <property type="molecule type" value="Genomic_DNA"/>
</dbReference>
<sequence length="568" mass="59118">MGKQLRRGLVAIALAVTGAAAAPAADAAAAEPGMNVVWSTDFSNGWAGWLSTPWNDQPQGAVARPTVRPSPDGQGMAGRFYLAGGQQRNESQPTAAQNITEGQTLIVRFTDYLPAGFPTATSDWQVVMQFKNASTGSPPIEIKIGHGKYYLDGNNGAWHYDIGDAIAGRSTTITVRVKFSVSAATAVMDAWHNGNQTVFGQHPKGAGTLYSGQSSYLKTGLYRSTGISQPGERFMKSLIIGTPGSTPPPPVPGVEYHAGSSTDVNGDGKADIVTFTRGTTNDVYAATSTGAAFAGTTVKWNDYFGVDGEQQSTGDFNGDGKDDIVTFPKGTTDDVYVGLSTGTGFAPGAKWHDAFSPGAQVPAVGDVNGDGRDDIVSFSHDTDADVHVALSTGSGFGPAAKWNEFFAPAGEYPGVADVNGDGRDDIVVFTQGTNADVYVGLSTGTAFAGGALWHDLFAVGAEQPRLGDVTGDGKADIVTFTCDANADVYVAAANGSAFVGTAVKWNDFFCLAGEFPYLGDVNGDGRDDIIVFTKGTTNDVYVGLSTGTGFLGGVKWHDFFGLTGENTL</sequence>
<evidence type="ECO:0000313" key="3">
    <source>
        <dbReference type="EMBL" id="GIG15446.1"/>
    </source>
</evidence>
<comment type="caution">
    <text evidence="3">The sequence shown here is derived from an EMBL/GenBank/DDBJ whole genome shotgun (WGS) entry which is preliminary data.</text>
</comment>
<dbReference type="InterPro" id="IPR025975">
    <property type="entry name" value="Polysacc_lyase"/>
</dbReference>
<gene>
    <name evidence="3" type="ORF">Cme02nite_37780</name>
</gene>
<dbReference type="Gene3D" id="2.60.120.200">
    <property type="match status" value="1"/>
</dbReference>
<keyword evidence="1 2" id="KW-0732">Signal</keyword>
<keyword evidence="4" id="KW-1185">Reference proteome</keyword>
<evidence type="ECO:0008006" key="5">
    <source>
        <dbReference type="Google" id="ProtNLM"/>
    </source>
</evidence>
<protein>
    <recommendedName>
        <fullName evidence="5">FG-GAP repeat protein</fullName>
    </recommendedName>
</protein>
<dbReference type="SUPFAM" id="SSF69318">
    <property type="entry name" value="Integrin alpha N-terminal domain"/>
    <property type="match status" value="1"/>
</dbReference>
<proteinExistence type="predicted"/>
<organism evidence="3 4">
    <name type="scientific">Catellatospora methionotrophica</name>
    <dbReference type="NCBI Taxonomy" id="121620"/>
    <lineage>
        <taxon>Bacteria</taxon>
        <taxon>Bacillati</taxon>
        <taxon>Actinomycetota</taxon>
        <taxon>Actinomycetes</taxon>
        <taxon>Micromonosporales</taxon>
        <taxon>Micromonosporaceae</taxon>
        <taxon>Catellatospora</taxon>
    </lineage>
</organism>
<dbReference type="Pfam" id="PF14099">
    <property type="entry name" value="Polysacc_lyase"/>
    <property type="match status" value="1"/>
</dbReference>
<dbReference type="RefSeq" id="WP_166379859.1">
    <property type="nucleotide sequence ID" value="NZ_BAAATT010000005.1"/>
</dbReference>
<reference evidence="3" key="1">
    <citation type="submission" date="2021-01" db="EMBL/GenBank/DDBJ databases">
        <title>Whole genome shotgun sequence of Catellatospora methionotrophica NBRC 14553.</title>
        <authorList>
            <person name="Komaki H."/>
            <person name="Tamura T."/>
        </authorList>
    </citation>
    <scope>NUCLEOTIDE SEQUENCE</scope>
    <source>
        <strain evidence="3">NBRC 14553</strain>
    </source>
</reference>
<dbReference type="InterPro" id="IPR006311">
    <property type="entry name" value="TAT_signal"/>
</dbReference>
<dbReference type="Gene3D" id="2.40.128.340">
    <property type="match status" value="2"/>
</dbReference>
<feature type="signal peptide" evidence="2">
    <location>
        <begin position="1"/>
        <end position="24"/>
    </location>
</feature>
<evidence type="ECO:0000256" key="1">
    <source>
        <dbReference type="ARBA" id="ARBA00022729"/>
    </source>
</evidence>
<dbReference type="Proteomes" id="UP000660339">
    <property type="component" value="Unassembled WGS sequence"/>
</dbReference>
<accession>A0A8J3PHL0</accession>
<dbReference type="PANTHER" id="PTHR46580">
    <property type="entry name" value="SENSOR KINASE-RELATED"/>
    <property type="match status" value="1"/>
</dbReference>
<dbReference type="PANTHER" id="PTHR46580:SF2">
    <property type="entry name" value="MAM DOMAIN-CONTAINING PROTEIN"/>
    <property type="match status" value="1"/>
</dbReference>
<evidence type="ECO:0000313" key="4">
    <source>
        <dbReference type="Proteomes" id="UP000660339"/>
    </source>
</evidence>
<dbReference type="InterPro" id="IPR028994">
    <property type="entry name" value="Integrin_alpha_N"/>
</dbReference>
<evidence type="ECO:0000256" key="2">
    <source>
        <dbReference type="SAM" id="SignalP"/>
    </source>
</evidence>
<dbReference type="InterPro" id="IPR013517">
    <property type="entry name" value="FG-GAP"/>
</dbReference>
<feature type="chain" id="PRO_5039665389" description="FG-GAP repeat protein" evidence="2">
    <location>
        <begin position="25"/>
        <end position="568"/>
    </location>
</feature>
<name>A0A8J3PHL0_9ACTN</name>
<dbReference type="PROSITE" id="PS51318">
    <property type="entry name" value="TAT"/>
    <property type="match status" value="1"/>
</dbReference>
<dbReference type="AlphaFoldDB" id="A0A8J3PHL0"/>